<feature type="non-terminal residue" evidence="1">
    <location>
        <position position="1"/>
    </location>
</feature>
<reference evidence="1" key="2">
    <citation type="submission" date="2016-06" db="EMBL/GenBank/DDBJ databases">
        <title>The genome of a short-lived fish provides insights into sex chromosome evolution and the genetic control of aging.</title>
        <authorList>
            <person name="Reichwald K."/>
            <person name="Felder M."/>
            <person name="Petzold A."/>
            <person name="Koch P."/>
            <person name="Groth M."/>
            <person name="Platzer M."/>
        </authorList>
    </citation>
    <scope>NUCLEOTIDE SEQUENCE</scope>
    <source>
        <tissue evidence="1">Brain</tissue>
    </source>
</reference>
<evidence type="ECO:0000313" key="1">
    <source>
        <dbReference type="EMBL" id="SBR06136.1"/>
    </source>
</evidence>
<organism evidence="1">
    <name type="scientific">Nothobranchius kuhntae</name>
    <name type="common">Beira killifish</name>
    <dbReference type="NCBI Taxonomy" id="321403"/>
    <lineage>
        <taxon>Eukaryota</taxon>
        <taxon>Metazoa</taxon>
        <taxon>Chordata</taxon>
        <taxon>Craniata</taxon>
        <taxon>Vertebrata</taxon>
        <taxon>Euteleostomi</taxon>
        <taxon>Actinopterygii</taxon>
        <taxon>Neopterygii</taxon>
        <taxon>Teleostei</taxon>
        <taxon>Neoteleostei</taxon>
        <taxon>Acanthomorphata</taxon>
        <taxon>Ovalentaria</taxon>
        <taxon>Atherinomorphae</taxon>
        <taxon>Cyprinodontiformes</taxon>
        <taxon>Nothobranchiidae</taxon>
        <taxon>Nothobranchius</taxon>
    </lineage>
</organism>
<gene>
    <name evidence="1" type="primary">CABZ01081490.1</name>
</gene>
<dbReference type="AlphaFoldDB" id="A0A1A8JBJ3"/>
<name>A0A1A8JBJ3_NOTKU</name>
<dbReference type="EMBL" id="HAED01019658">
    <property type="protein sequence ID" value="SBR06136.1"/>
    <property type="molecule type" value="Transcribed_RNA"/>
</dbReference>
<protein>
    <submittedName>
        <fullName evidence="1">Uncharacterized protein</fullName>
    </submittedName>
</protein>
<feature type="non-terminal residue" evidence="1">
    <location>
        <position position="38"/>
    </location>
</feature>
<proteinExistence type="predicted"/>
<sequence>KIRPYLTHPAPGPIYCPLPPRLLQRPSNWSSSLDCETS</sequence>
<reference evidence="1" key="1">
    <citation type="submission" date="2016-05" db="EMBL/GenBank/DDBJ databases">
        <authorList>
            <person name="Lavstsen T."/>
            <person name="Jespersen J.S."/>
        </authorList>
    </citation>
    <scope>NUCLEOTIDE SEQUENCE</scope>
    <source>
        <tissue evidence="1">Brain</tissue>
    </source>
</reference>
<accession>A0A1A8JBJ3</accession>